<dbReference type="EMBL" id="LRCR01000002">
    <property type="protein sequence ID" value="KUQ86102.1"/>
    <property type="molecule type" value="Genomic_DNA"/>
</dbReference>
<keyword evidence="2" id="KW-1185">Reference proteome</keyword>
<sequence length="401" mass="45342">MKQISVTQPKLVADFSCVGGECREHCCQGWTIAFDKSSVNRYLNSKNAAIRHTAKTAIKITKKQYGHWGEVIFHTESKNCPFMDTEKLCSIHSAMGAQALSPTCSSFPRTSRVYKNEIEKSLNLSCPEVTRLLLNDRESMSMMESISVQQDVNNAPMMDLKAKVINLFCQNIFSVENVSVEEQVYAVVKFLMVAEKLENLEENIGTLETVYFSLVNELASGKIKAELGGFNQNYSLKFALISLIQSYFTKKATARGGAVLNHYFTQLYQQFESVGDTVPAEQVMENIESIWRDVAGSYLATHDHLFKNFFKYKLWEQGFPQNNGRSMLNNLYLIVAEFYFLKTLLAGQAIVAGKIEQDNIIDVIYSFHSLSQHNQEAGKLFHQHIDSVKLGDDLSLLQLLI</sequence>
<gene>
    <name evidence="1" type="ORF">AWI28_09165</name>
</gene>
<name>A0A0X4EWT1_9ENTR</name>
<dbReference type="NCBIfam" id="NF038110">
    <property type="entry name" value="Lys_methyl_FliB"/>
    <property type="match status" value="1"/>
</dbReference>
<evidence type="ECO:0000313" key="1">
    <source>
        <dbReference type="EMBL" id="KUQ86102.1"/>
    </source>
</evidence>
<reference evidence="2" key="1">
    <citation type="submission" date="2016-01" db="EMBL/GenBank/DDBJ databases">
        <title>WGS of SAMN04407783.</title>
        <authorList>
            <person name="Adams M."/>
            <person name="Sutton G."/>
            <person name="Nelson K."/>
            <person name="Thaden J."/>
            <person name="Fowler V."/>
            <person name="Mccorrison J."/>
            <person name="Sanka R."/>
            <person name="Brinkac L."/>
            <person name="Nierman W."/>
        </authorList>
    </citation>
    <scope>NUCLEOTIDE SEQUENCE [LARGE SCALE GENOMIC DNA]</scope>
    <source>
        <strain evidence="2">GN04363</strain>
    </source>
</reference>
<comment type="caution">
    <text evidence="1">The sequence shown here is derived from an EMBL/GenBank/DDBJ whole genome shotgun (WGS) entry which is preliminary data.</text>
</comment>
<accession>A0A0X4EWT1</accession>
<dbReference type="AlphaFoldDB" id="A0A0X4EWT1"/>
<organism evidence="1 2">
    <name type="scientific">Enterobacter genomosp. O</name>
    <dbReference type="NCBI Taxonomy" id="2364150"/>
    <lineage>
        <taxon>Bacteria</taxon>
        <taxon>Pseudomonadati</taxon>
        <taxon>Pseudomonadota</taxon>
        <taxon>Gammaproteobacteria</taxon>
        <taxon>Enterobacterales</taxon>
        <taxon>Enterobacteriaceae</taxon>
        <taxon>Enterobacter</taxon>
        <taxon>Enterobacter cloacae complex</taxon>
        <taxon>Enterobacter cloacae complex clade O</taxon>
    </lineage>
</organism>
<evidence type="ECO:0008006" key="3">
    <source>
        <dbReference type="Google" id="ProtNLM"/>
    </source>
</evidence>
<dbReference type="OrthoDB" id="86584at2"/>
<dbReference type="Proteomes" id="UP000064715">
    <property type="component" value="Unassembled WGS sequence"/>
</dbReference>
<evidence type="ECO:0000313" key="2">
    <source>
        <dbReference type="Proteomes" id="UP000064715"/>
    </source>
</evidence>
<dbReference type="RefSeq" id="WP_059310220.1">
    <property type="nucleotide sequence ID" value="NZ_LRCR01000002.1"/>
</dbReference>
<protein>
    <recommendedName>
        <fullName evidence="3">Lysine-N-methylase</fullName>
    </recommendedName>
</protein>
<proteinExistence type="predicted"/>